<feature type="active site" evidence="5">
    <location>
        <position position="87"/>
    </location>
</feature>
<evidence type="ECO:0000256" key="4">
    <source>
        <dbReference type="ARBA" id="ARBA00022833"/>
    </source>
</evidence>
<name>A0A1G6A2R2_9BACT</name>
<dbReference type="InterPro" id="IPR002933">
    <property type="entry name" value="Peptidase_M20"/>
</dbReference>
<feature type="active site" description="Proton acceptor" evidence="5">
    <location>
        <position position="147"/>
    </location>
</feature>
<dbReference type="Pfam" id="PF07687">
    <property type="entry name" value="M20_dimer"/>
    <property type="match status" value="1"/>
</dbReference>
<gene>
    <name evidence="7" type="ORF">SAMN05660653_00090</name>
</gene>
<organism evidence="7 8">
    <name type="scientific">Desulfonatronum thiosulfatophilum</name>
    <dbReference type="NCBI Taxonomy" id="617002"/>
    <lineage>
        <taxon>Bacteria</taxon>
        <taxon>Pseudomonadati</taxon>
        <taxon>Thermodesulfobacteriota</taxon>
        <taxon>Desulfovibrionia</taxon>
        <taxon>Desulfovibrionales</taxon>
        <taxon>Desulfonatronaceae</taxon>
        <taxon>Desulfonatronum</taxon>
    </lineage>
</organism>
<dbReference type="EMBL" id="FMXO01000001">
    <property type="protein sequence ID" value="SDB02506.1"/>
    <property type="molecule type" value="Genomic_DNA"/>
</dbReference>
<dbReference type="Gene3D" id="3.30.70.360">
    <property type="match status" value="1"/>
</dbReference>
<evidence type="ECO:0000256" key="1">
    <source>
        <dbReference type="ARBA" id="ARBA00001947"/>
    </source>
</evidence>
<dbReference type="InterPro" id="IPR011650">
    <property type="entry name" value="Peptidase_M20_dimer"/>
</dbReference>
<dbReference type="OrthoDB" id="9809784at2"/>
<dbReference type="InterPro" id="IPR001261">
    <property type="entry name" value="ArgE/DapE_CS"/>
</dbReference>
<proteinExistence type="predicted"/>
<evidence type="ECO:0000256" key="3">
    <source>
        <dbReference type="ARBA" id="ARBA00022801"/>
    </source>
</evidence>
<dbReference type="CDD" id="cd03885">
    <property type="entry name" value="M20_CPDG2"/>
    <property type="match status" value="1"/>
</dbReference>
<dbReference type="InterPro" id="IPR036264">
    <property type="entry name" value="Bact_exopeptidase_dim_dom"/>
</dbReference>
<sequence>MYDKIAEYIAAHEAEALALLRRLVEIQSGSWNKPGLDRMAVAMADVLGGILPQVRVLPYTSHGNMVQGQTLPAAAGSRGILLVGHMDTVFPADTSFTMYREDAQNCYGPGVYDMKGGLVAGVYALKALDHLGLLEKIPVTFFCNSDEEIGSPASKTWIDENAMRNTAALVLEGGGINREVVTGRKGRMGLRMTVRGQARHAAKPGPKASALLEAAHKVIALEALNNNVEITVNVGRVEGGIGPNTVPDTTTLLVDARFLSSHDQQRLEEEIRSIAARNTIPGTSCELEMISGRPAMPQSAANMKLFEVARLQAAAMGYDLPQELRFGVSDANYIADHGIPVLDGLGPVGDMDHSDQEYIVKQSVMERACLVAATLLALSATFPS</sequence>
<dbReference type="PANTHER" id="PTHR43808">
    <property type="entry name" value="ACETYLORNITHINE DEACETYLASE"/>
    <property type="match status" value="1"/>
</dbReference>
<dbReference type="Gene3D" id="3.40.630.10">
    <property type="entry name" value="Zn peptidases"/>
    <property type="match status" value="1"/>
</dbReference>
<evidence type="ECO:0000256" key="2">
    <source>
        <dbReference type="ARBA" id="ARBA00022723"/>
    </source>
</evidence>
<evidence type="ECO:0000259" key="6">
    <source>
        <dbReference type="Pfam" id="PF07687"/>
    </source>
</evidence>
<keyword evidence="7" id="KW-0645">Protease</keyword>
<protein>
    <submittedName>
        <fullName evidence="7">Glutamate carboxypeptidase</fullName>
    </submittedName>
</protein>
<dbReference type="PIRSF" id="PIRSF037238">
    <property type="entry name" value="Carboxypeptidase_G2"/>
    <property type="match status" value="1"/>
</dbReference>
<keyword evidence="7" id="KW-0121">Carboxypeptidase</keyword>
<dbReference type="Proteomes" id="UP000198771">
    <property type="component" value="Unassembled WGS sequence"/>
</dbReference>
<evidence type="ECO:0000313" key="8">
    <source>
        <dbReference type="Proteomes" id="UP000198771"/>
    </source>
</evidence>
<dbReference type="AlphaFoldDB" id="A0A1G6A2R2"/>
<comment type="cofactor">
    <cofactor evidence="1">
        <name>Zn(2+)</name>
        <dbReference type="ChEBI" id="CHEBI:29105"/>
    </cofactor>
</comment>
<dbReference type="SUPFAM" id="SSF55031">
    <property type="entry name" value="Bacterial exopeptidase dimerisation domain"/>
    <property type="match status" value="1"/>
</dbReference>
<evidence type="ECO:0000256" key="5">
    <source>
        <dbReference type="PIRSR" id="PIRSR037238-1"/>
    </source>
</evidence>
<keyword evidence="8" id="KW-1185">Reference proteome</keyword>
<keyword evidence="2" id="KW-0479">Metal-binding</keyword>
<keyword evidence="3" id="KW-0378">Hydrolase</keyword>
<dbReference type="Pfam" id="PF01546">
    <property type="entry name" value="Peptidase_M20"/>
    <property type="match status" value="1"/>
</dbReference>
<dbReference type="InterPro" id="IPR017150">
    <property type="entry name" value="Pept_M20_glutamate_carboxypep"/>
</dbReference>
<keyword evidence="4" id="KW-0862">Zinc</keyword>
<reference evidence="7 8" key="1">
    <citation type="submission" date="2016-10" db="EMBL/GenBank/DDBJ databases">
        <authorList>
            <person name="de Groot N.N."/>
        </authorList>
    </citation>
    <scope>NUCLEOTIDE SEQUENCE [LARGE SCALE GENOMIC DNA]</scope>
    <source>
        <strain evidence="7 8">ASO4-2</strain>
    </source>
</reference>
<dbReference type="PROSITE" id="PS00758">
    <property type="entry name" value="ARGE_DAPE_CPG2_1"/>
    <property type="match status" value="1"/>
</dbReference>
<dbReference type="GO" id="GO:0046872">
    <property type="term" value="F:metal ion binding"/>
    <property type="evidence" value="ECO:0007669"/>
    <property type="project" value="UniProtKB-KW"/>
</dbReference>
<evidence type="ECO:0000313" key="7">
    <source>
        <dbReference type="EMBL" id="SDB02506.1"/>
    </source>
</evidence>
<dbReference type="GO" id="GO:0004180">
    <property type="term" value="F:carboxypeptidase activity"/>
    <property type="evidence" value="ECO:0007669"/>
    <property type="project" value="UniProtKB-KW"/>
</dbReference>
<dbReference type="PANTHER" id="PTHR43808:SF9">
    <property type="entry name" value="BLL0789 PROTEIN"/>
    <property type="match status" value="1"/>
</dbReference>
<dbReference type="SUPFAM" id="SSF53187">
    <property type="entry name" value="Zn-dependent exopeptidases"/>
    <property type="match status" value="1"/>
</dbReference>
<feature type="domain" description="Peptidase M20 dimerisation" evidence="6">
    <location>
        <begin position="182"/>
        <end position="278"/>
    </location>
</feature>
<dbReference type="RefSeq" id="WP_092116117.1">
    <property type="nucleotide sequence ID" value="NZ_FMXO01000001.1"/>
</dbReference>
<dbReference type="STRING" id="617002.SAMN05660653_00090"/>
<accession>A0A1G6A2R2</accession>
<dbReference type="InterPro" id="IPR050072">
    <property type="entry name" value="Peptidase_M20A"/>
</dbReference>